<dbReference type="Pfam" id="PF00589">
    <property type="entry name" value="Phage_integrase"/>
    <property type="match status" value="1"/>
</dbReference>
<dbReference type="SUPFAM" id="SSF56349">
    <property type="entry name" value="DNA breaking-rejoining enzymes"/>
    <property type="match status" value="1"/>
</dbReference>
<dbReference type="InterPro" id="IPR002104">
    <property type="entry name" value="Integrase_catalytic"/>
</dbReference>
<keyword evidence="2" id="KW-0229">DNA integration</keyword>
<dbReference type="InterPro" id="IPR010998">
    <property type="entry name" value="Integrase_recombinase_N"/>
</dbReference>
<gene>
    <name evidence="7" type="ORF">NWI01_11640</name>
</gene>
<dbReference type="Pfam" id="PF22022">
    <property type="entry name" value="Phage_int_M"/>
    <property type="match status" value="1"/>
</dbReference>
<dbReference type="EMBL" id="BJNF01000027">
    <property type="protein sequence ID" value="GEC15272.1"/>
    <property type="molecule type" value="Genomic_DNA"/>
</dbReference>
<dbReference type="AlphaFoldDB" id="A0A4Y3W8E9"/>
<dbReference type="PROSITE" id="PS51900">
    <property type="entry name" value="CB"/>
    <property type="match status" value="1"/>
</dbReference>
<evidence type="ECO:0000256" key="5">
    <source>
        <dbReference type="PROSITE-ProRule" id="PRU01248"/>
    </source>
</evidence>
<dbReference type="OrthoDB" id="7615137at2"/>
<dbReference type="GO" id="GO:0015074">
    <property type="term" value="P:DNA integration"/>
    <property type="evidence" value="ECO:0007669"/>
    <property type="project" value="UniProtKB-KW"/>
</dbReference>
<dbReference type="RefSeq" id="WP_141383004.1">
    <property type="nucleotide sequence ID" value="NZ_BJNF01000027.1"/>
</dbReference>
<comment type="similarity">
    <text evidence="1">Belongs to the 'phage' integrase family.</text>
</comment>
<dbReference type="CDD" id="cd00801">
    <property type="entry name" value="INT_P4_C"/>
    <property type="match status" value="1"/>
</dbReference>
<dbReference type="InterPro" id="IPR011010">
    <property type="entry name" value="DNA_brk_join_enz"/>
</dbReference>
<keyword evidence="4" id="KW-0233">DNA recombination</keyword>
<dbReference type="Pfam" id="PF13356">
    <property type="entry name" value="Arm-DNA-bind_3"/>
    <property type="match status" value="1"/>
</dbReference>
<dbReference type="InterPro" id="IPR044068">
    <property type="entry name" value="CB"/>
</dbReference>
<dbReference type="Gene3D" id="3.30.160.390">
    <property type="entry name" value="Integrase, DNA-binding domain"/>
    <property type="match status" value="1"/>
</dbReference>
<dbReference type="Gene3D" id="1.10.443.10">
    <property type="entry name" value="Intergrase catalytic core"/>
    <property type="match status" value="1"/>
</dbReference>
<reference evidence="7 8" key="1">
    <citation type="submission" date="2019-06" db="EMBL/GenBank/DDBJ databases">
        <title>Whole genome shotgun sequence of Nitrobacter winogradskyi NBRC 14297.</title>
        <authorList>
            <person name="Hosoyama A."/>
            <person name="Uohara A."/>
            <person name="Ohji S."/>
            <person name="Ichikawa N."/>
        </authorList>
    </citation>
    <scope>NUCLEOTIDE SEQUENCE [LARGE SCALE GENOMIC DNA]</scope>
    <source>
        <strain evidence="7 8">NBRC 14297</strain>
    </source>
</reference>
<dbReference type="PANTHER" id="PTHR30629:SF2">
    <property type="entry name" value="PROPHAGE INTEGRASE INTS-RELATED"/>
    <property type="match status" value="1"/>
</dbReference>
<feature type="domain" description="Core-binding (CB)" evidence="6">
    <location>
        <begin position="103"/>
        <end position="182"/>
    </location>
</feature>
<evidence type="ECO:0000313" key="8">
    <source>
        <dbReference type="Proteomes" id="UP000318825"/>
    </source>
</evidence>
<dbReference type="InterPro" id="IPR038488">
    <property type="entry name" value="Integrase_DNA-bd_sf"/>
</dbReference>
<evidence type="ECO:0000256" key="3">
    <source>
        <dbReference type="ARBA" id="ARBA00023125"/>
    </source>
</evidence>
<evidence type="ECO:0000256" key="2">
    <source>
        <dbReference type="ARBA" id="ARBA00022908"/>
    </source>
</evidence>
<proteinExistence type="inferred from homology"/>
<evidence type="ECO:0000256" key="1">
    <source>
        <dbReference type="ARBA" id="ARBA00008857"/>
    </source>
</evidence>
<evidence type="ECO:0000259" key="6">
    <source>
        <dbReference type="PROSITE" id="PS51900"/>
    </source>
</evidence>
<protein>
    <submittedName>
        <fullName evidence="7">Integrase</fullName>
    </submittedName>
</protein>
<evidence type="ECO:0000256" key="4">
    <source>
        <dbReference type="ARBA" id="ARBA00023172"/>
    </source>
</evidence>
<dbReference type="InterPro" id="IPR013762">
    <property type="entry name" value="Integrase-like_cat_sf"/>
</dbReference>
<keyword evidence="3 5" id="KW-0238">DNA-binding</keyword>
<dbReference type="InterPro" id="IPR025166">
    <property type="entry name" value="Integrase_DNA_bind_dom"/>
</dbReference>
<accession>A0A4Y3W8E9</accession>
<sequence length="416" mass="46851">MQGKISKSRVDKMRAGEIIADGEIRGFVARKLSSGKVTFGYRYRDAAGKQKWHGLGIMGSITPDEARTLAKKRAGEVADGRDPSAERATAKAEAAKASRASSNTVNAILDDFVMRHASKLRSEDQITSALDRYVRPQIGETSIYELKRRQIVEMLDSVEDKAGPVMADRVLAHVRKAFNWQAARDDDFLSPIVRGMARTKPKERARQRVLTDDEIRDIWHALETADAPSCYPRYVKMLLLTMTRRNESADMNAVEIDGDLWTIPGERYKNKLDHVIPLPPDAKALIGTKPQGFKGNNWFVFSTTDGKRPFSGFSKAKASLDAEIAKRRKAEGRAKMPRWTLHDLRRTARTLMSRAKVPEDHAERAMGHVIAGVRGTYDRYSFLDEKREAFQRLADLVAIILKPPAKNVVRFDREMA</sequence>
<name>A0A4Y3W8E9_NITWI</name>
<dbReference type="GO" id="GO:0003677">
    <property type="term" value="F:DNA binding"/>
    <property type="evidence" value="ECO:0007669"/>
    <property type="project" value="UniProtKB-UniRule"/>
</dbReference>
<dbReference type="GO" id="GO:0006310">
    <property type="term" value="P:DNA recombination"/>
    <property type="evidence" value="ECO:0007669"/>
    <property type="project" value="UniProtKB-KW"/>
</dbReference>
<dbReference type="InterPro" id="IPR053876">
    <property type="entry name" value="Phage_int_M"/>
</dbReference>
<comment type="caution">
    <text evidence="7">The sequence shown here is derived from an EMBL/GenBank/DDBJ whole genome shotgun (WGS) entry which is preliminary data.</text>
</comment>
<dbReference type="PANTHER" id="PTHR30629">
    <property type="entry name" value="PROPHAGE INTEGRASE"/>
    <property type="match status" value="1"/>
</dbReference>
<dbReference type="InterPro" id="IPR050808">
    <property type="entry name" value="Phage_Integrase"/>
</dbReference>
<dbReference type="Gene3D" id="1.10.150.130">
    <property type="match status" value="1"/>
</dbReference>
<evidence type="ECO:0000313" key="7">
    <source>
        <dbReference type="EMBL" id="GEC15272.1"/>
    </source>
</evidence>
<dbReference type="Proteomes" id="UP000318825">
    <property type="component" value="Unassembled WGS sequence"/>
</dbReference>
<organism evidence="7 8">
    <name type="scientific">Nitrobacter winogradskyi</name>
    <name type="common">Nitrobacter agilis</name>
    <dbReference type="NCBI Taxonomy" id="913"/>
    <lineage>
        <taxon>Bacteria</taxon>
        <taxon>Pseudomonadati</taxon>
        <taxon>Pseudomonadota</taxon>
        <taxon>Alphaproteobacteria</taxon>
        <taxon>Hyphomicrobiales</taxon>
        <taxon>Nitrobacteraceae</taxon>
        <taxon>Nitrobacter</taxon>
    </lineage>
</organism>